<accession>A0A3M0IH57</accession>
<protein>
    <submittedName>
        <fullName evidence="1">Uncharacterized protein</fullName>
    </submittedName>
</protein>
<evidence type="ECO:0000313" key="2">
    <source>
        <dbReference type="Proteomes" id="UP000270471"/>
    </source>
</evidence>
<organism evidence="1 2">
    <name type="scientific">Streptomyces shenzhenensis</name>
    <dbReference type="NCBI Taxonomy" id="943815"/>
    <lineage>
        <taxon>Bacteria</taxon>
        <taxon>Bacillati</taxon>
        <taxon>Actinomycetota</taxon>
        <taxon>Actinomycetes</taxon>
        <taxon>Kitasatosporales</taxon>
        <taxon>Streptomycetaceae</taxon>
        <taxon>Streptomyces</taxon>
    </lineage>
</organism>
<sequence>MTTETIEPIISPKGTKFGGQLVAFRAVTQLAQHFPQFEGAYVTFSRHYPNEVSIQACSFAELEAWREALGAGSSLVHSRSIGADVELYFEAPAFGASIRVYAMDLLASAVAA</sequence>
<dbReference type="Proteomes" id="UP000270471">
    <property type="component" value="Unassembled WGS sequence"/>
</dbReference>
<comment type="caution">
    <text evidence="1">The sequence shown here is derived from an EMBL/GenBank/DDBJ whole genome shotgun (WGS) entry which is preliminary data.</text>
</comment>
<proteinExistence type="predicted"/>
<dbReference type="OrthoDB" id="3855658at2"/>
<gene>
    <name evidence="1" type="ORF">CTZ28_12410</name>
</gene>
<dbReference type="EMBL" id="PENI01000006">
    <property type="protein sequence ID" value="RMB85589.1"/>
    <property type="molecule type" value="Genomic_DNA"/>
</dbReference>
<evidence type="ECO:0000313" key="1">
    <source>
        <dbReference type="EMBL" id="RMB85589.1"/>
    </source>
</evidence>
<reference evidence="1 2" key="1">
    <citation type="submission" date="2017-11" db="EMBL/GenBank/DDBJ databases">
        <title>Draft genome of actinobacteria isolated from guarana (Paullinia cupana (Mart.) Ducke.</title>
        <authorList>
            <person name="Siqueira K.A."/>
            <person name="Liotti R.G."/>
            <person name="Mendes T.A.O."/>
            <person name="Soares M.A."/>
        </authorList>
    </citation>
    <scope>NUCLEOTIDE SEQUENCE [LARGE SCALE GENOMIC DNA]</scope>
    <source>
        <strain evidence="1 2">193</strain>
    </source>
</reference>
<dbReference type="RefSeq" id="WP_121889411.1">
    <property type="nucleotide sequence ID" value="NZ_PENI01000006.1"/>
</dbReference>
<name>A0A3M0IH57_9ACTN</name>
<keyword evidence="2" id="KW-1185">Reference proteome</keyword>
<dbReference type="AlphaFoldDB" id="A0A3M0IH57"/>